<dbReference type="Proteomes" id="UP000663844">
    <property type="component" value="Unassembled WGS sequence"/>
</dbReference>
<dbReference type="EMBL" id="CAJOAZ010010470">
    <property type="protein sequence ID" value="CAF4221374.1"/>
    <property type="molecule type" value="Genomic_DNA"/>
</dbReference>
<gene>
    <name evidence="1" type="ORF">OXD698_LOCUS41894</name>
</gene>
<evidence type="ECO:0008006" key="3">
    <source>
        <dbReference type="Google" id="ProtNLM"/>
    </source>
</evidence>
<protein>
    <recommendedName>
        <fullName evidence="3">F5/8 type C domain-containing protein</fullName>
    </recommendedName>
</protein>
<dbReference type="AlphaFoldDB" id="A0A820CFX9"/>
<comment type="caution">
    <text evidence="1">The sequence shown here is derived from an EMBL/GenBank/DDBJ whole genome shotgun (WGS) entry which is preliminary data.</text>
</comment>
<sequence length="181" mass="21092">NDEFIFYTNILPIDIEHIPFNISKDFERGTRKNLPRGSGVSFFHLHTTLKAVDNNPSTCWRIGRNTRQGEFFAMDFLYIRTNLSFALIIGHTRELQNNIDMNLSFDGLLWIKYPSKKGITIRSQNSTSNKEQYKIIFNSTQFNLGFRSFRYVAFNASRISYLEELQVCDVKIITSTNIKTL</sequence>
<reference evidence="1" key="1">
    <citation type="submission" date="2021-02" db="EMBL/GenBank/DDBJ databases">
        <authorList>
            <person name="Nowell W R."/>
        </authorList>
    </citation>
    <scope>NUCLEOTIDE SEQUENCE</scope>
</reference>
<feature type="non-terminal residue" evidence="1">
    <location>
        <position position="1"/>
    </location>
</feature>
<organism evidence="1 2">
    <name type="scientific">Adineta steineri</name>
    <dbReference type="NCBI Taxonomy" id="433720"/>
    <lineage>
        <taxon>Eukaryota</taxon>
        <taxon>Metazoa</taxon>
        <taxon>Spiralia</taxon>
        <taxon>Gnathifera</taxon>
        <taxon>Rotifera</taxon>
        <taxon>Eurotatoria</taxon>
        <taxon>Bdelloidea</taxon>
        <taxon>Adinetida</taxon>
        <taxon>Adinetidae</taxon>
        <taxon>Adineta</taxon>
    </lineage>
</organism>
<evidence type="ECO:0000313" key="2">
    <source>
        <dbReference type="Proteomes" id="UP000663844"/>
    </source>
</evidence>
<accession>A0A820CFX9</accession>
<evidence type="ECO:0000313" key="1">
    <source>
        <dbReference type="EMBL" id="CAF4221374.1"/>
    </source>
</evidence>
<name>A0A820CFX9_9BILA</name>
<proteinExistence type="predicted"/>